<feature type="coiled-coil region" evidence="4">
    <location>
        <begin position="316"/>
        <end position="343"/>
    </location>
</feature>
<keyword evidence="2 4" id="KW-0175">Coiled coil</keyword>
<protein>
    <submittedName>
        <fullName evidence="7">Similar to Saccharomyces cerevisiae YIL149C MLP2 Myosin-like protein associated with the nuclear envelope, connects the nuclear pore complex with the nuclear interior</fullName>
    </submittedName>
</protein>
<feature type="coiled-coil region" evidence="4">
    <location>
        <begin position="1037"/>
        <end position="1187"/>
    </location>
</feature>
<dbReference type="PANTHER" id="PTHR18898:SF2">
    <property type="entry name" value="NUCLEOPROTEIN TPR"/>
    <property type="match status" value="1"/>
</dbReference>
<organism evidence="7 8">
    <name type="scientific">Maudiozyma barnettii</name>
    <dbReference type="NCBI Taxonomy" id="61262"/>
    <lineage>
        <taxon>Eukaryota</taxon>
        <taxon>Fungi</taxon>
        <taxon>Dikarya</taxon>
        <taxon>Ascomycota</taxon>
        <taxon>Saccharomycotina</taxon>
        <taxon>Saccharomycetes</taxon>
        <taxon>Saccharomycetales</taxon>
        <taxon>Saccharomycetaceae</taxon>
        <taxon>Maudiozyma</taxon>
    </lineage>
</organism>
<feature type="coiled-coil region" evidence="4">
    <location>
        <begin position="871"/>
        <end position="902"/>
    </location>
</feature>
<dbReference type="EMBL" id="CAEFZW010000009">
    <property type="protein sequence ID" value="CAB4256249.1"/>
    <property type="molecule type" value="Genomic_DNA"/>
</dbReference>
<feature type="coiled-coil region" evidence="4">
    <location>
        <begin position="933"/>
        <end position="997"/>
    </location>
</feature>
<sequence>MDVNDVVIRLANELGVSQDKLIGIDHETTLILLKKLELSNIGNIPATYNTEKSISMEPSQNISNQLLVELSKNDTPENAIHRKENFTEQNKIITELKDQTIELSTNVQILEEENAYNRRELLRKAEEISLLNTHKTWMESQIRKDTNEFIEYKEVKENELSKMSRKVIDVSDQIKLLLSTQKTLRSKNAELSSIVETTSNELKSVKDDLKLKESEFTKEMSVSDKMKQTLTEQLRNCEKQVKKNIENSTDAFDSHERDRLINDIALTKENLREYKEKCTNLQDMIDSFIANEENDSGSVPSTHNQSLNINHLYQEIEYLKRQLLRDRQQKEHLQRQLEIMIAEMETKMPLIESFKKRTEELEHQLLDTSDLLEKVSHQKTEISKELRINKKKQENKADNMKLLRIQRNDLARQVQFLLVVATHFEDSSSLFSTEELGLIKKIISNENENDYSDSQKVISNRLVQFKNIKELQQKNMDLLNSIRGLAKQLESTENGSIPEYNNNTIKEAKLAIIDLQNHANDLQDNVDKLTKECDSLRLLLPQEKLNNISMEPTNDSNEPVNEELIHLNEKFVNLEVKKNEKISELNSVIEKQSNSIHQLKLELEKFSNSKLLLQNHANDLERQVNNASKSGKSMKEELGKAQRTITEFQTNENANINQINNLNNKVSSQRLLQETSDARCNKLTDANRSLQGKYIHACEEKNELKIQIGELEIKLKTLEDIHTTSTDQYNTLKGEIELLSEQTSDQQQMLRELEEKRRTEVRWFQDESTTMNNKYMDSETTISKLIKENEDHKHNQIMLNVELQSLRSTHYNSGVFNIANSTESVTDQTPSDLSREKDSEVGDMTTQNGSGNYSPRNLDLGSKNRELILSLSVMKDQNISLKNRLTETQNKLEQSLKEGNHQPEKSKNIDPENLLFSSAEKEDYIIDHSKENTNILESQLSFAKEQLENISTQNDLLLEKLHKMESIADNRQIDDILFCLRHERDDLRKRVNILEREIRIQVHAASDIQDTNSQMNESQTSLITESHDELVNKIHEINLINHKNEELEIQLRNLTNEQEVNKNDIANLKDQLEPSRMEVQKLNEIILEKTQSVKLLQEESNRWKLQSMRLSDESKTNPNEIVELKQQINILDARINEKDLQSKEMDAKFARLKKQAHERLDSTKLVVNQLNDEISALKSEKEVIQLALEDKVSESGKMKLEIEELKKIDVSNRSKGNESNLSPNNASKEYVVKLEREIAYLNGKLELFDESTKSPDLINYLERLGIIKKQLQKDTISLTAGDQSDKSSDLMEAEGNLSIDKKFLDKEKEKWETETLKRIEEAKDDLKRHLRQPTEEKINRIIEKRKKELQENLEEMATEKAKSLILSKELNLTATEVKAELKELVESEMQESLEQLRKKSFEEGRQQELMKTKLLERKLSKLEGSQPTTTESANRHQESNDDGYKQIAENTQLGNGSSLTNFGLPVTASGNPFTFSTQSSNSSLGTFQTANAGSPFGNNKITNFTPIFGKPSTSFGNNNYKSSEIQNNTDAIKSDSDTLSKADFNNHKTSSSADSDDTVERPFKRSRTEEP</sequence>
<evidence type="ECO:0000313" key="7">
    <source>
        <dbReference type="EMBL" id="CAB4256249.1"/>
    </source>
</evidence>
<evidence type="ECO:0000256" key="2">
    <source>
        <dbReference type="ARBA" id="ARBA00023054"/>
    </source>
</evidence>
<evidence type="ECO:0000256" key="3">
    <source>
        <dbReference type="ARBA" id="ARBA00023242"/>
    </source>
</evidence>
<evidence type="ECO:0000256" key="1">
    <source>
        <dbReference type="ARBA" id="ARBA00004123"/>
    </source>
</evidence>
<feature type="region of interest" description="Disordered" evidence="5">
    <location>
        <begin position="1415"/>
        <end position="1441"/>
    </location>
</feature>
<dbReference type="GO" id="GO:0006406">
    <property type="term" value="P:mRNA export from nucleus"/>
    <property type="evidence" value="ECO:0007669"/>
    <property type="project" value="TreeGrafter"/>
</dbReference>
<proteinExistence type="predicted"/>
<feature type="domain" description="NUA/TPR/MLP1-2-like" evidence="6">
    <location>
        <begin position="388"/>
        <end position="493"/>
    </location>
</feature>
<feature type="region of interest" description="Disordered" evidence="5">
    <location>
        <begin position="1519"/>
        <end position="1571"/>
    </location>
</feature>
<evidence type="ECO:0000256" key="4">
    <source>
        <dbReference type="SAM" id="Coils"/>
    </source>
</evidence>
<dbReference type="Proteomes" id="UP000644660">
    <property type="component" value="Unassembled WGS sequence"/>
</dbReference>
<feature type="compositionally biased region" description="Polar residues" evidence="5">
    <location>
        <begin position="844"/>
        <end position="855"/>
    </location>
</feature>
<feature type="compositionally biased region" description="Basic and acidic residues" evidence="5">
    <location>
        <begin position="1532"/>
        <end position="1546"/>
    </location>
</feature>
<feature type="compositionally biased region" description="Polar residues" evidence="5">
    <location>
        <begin position="1423"/>
        <end position="1432"/>
    </location>
</feature>
<feature type="coiled-coil region" evidence="4">
    <location>
        <begin position="582"/>
        <end position="637"/>
    </location>
</feature>
<accession>A0A8H2VIH0</accession>
<keyword evidence="8" id="KW-1185">Reference proteome</keyword>
<feature type="coiled-coil region" evidence="4">
    <location>
        <begin position="468"/>
        <end position="539"/>
    </location>
</feature>
<keyword evidence="3" id="KW-0539">Nucleus</keyword>
<feature type="region of interest" description="Disordered" evidence="5">
    <location>
        <begin position="821"/>
        <end position="859"/>
    </location>
</feature>
<feature type="coiled-coil region" evidence="4">
    <location>
        <begin position="701"/>
        <end position="756"/>
    </location>
</feature>
<dbReference type="GO" id="GO:0005643">
    <property type="term" value="C:nuclear pore"/>
    <property type="evidence" value="ECO:0007669"/>
    <property type="project" value="TreeGrafter"/>
</dbReference>
<feature type="coiled-coil region" evidence="4">
    <location>
        <begin position="195"/>
        <end position="291"/>
    </location>
</feature>
<dbReference type="GO" id="GO:0017056">
    <property type="term" value="F:structural constituent of nuclear pore"/>
    <property type="evidence" value="ECO:0007669"/>
    <property type="project" value="TreeGrafter"/>
</dbReference>
<name>A0A8H2VIH0_9SACH</name>
<evidence type="ECO:0000313" key="8">
    <source>
        <dbReference type="Proteomes" id="UP000644660"/>
    </source>
</evidence>
<reference evidence="7 8" key="1">
    <citation type="submission" date="2020-05" db="EMBL/GenBank/DDBJ databases">
        <authorList>
            <person name="Casaregola S."/>
            <person name="Devillers H."/>
            <person name="Grondin C."/>
        </authorList>
    </citation>
    <scope>NUCLEOTIDE SEQUENCE [LARGE SCALE GENOMIC DNA]</scope>
    <source>
        <strain evidence="7 8">CLIB 1767</strain>
    </source>
</reference>
<dbReference type="InterPro" id="IPR057974">
    <property type="entry name" value="NUA/TPR/MLP1-2-like_dom"/>
</dbReference>
<feature type="compositionally biased region" description="Polar residues" evidence="5">
    <location>
        <begin position="1519"/>
        <end position="1531"/>
    </location>
</feature>
<evidence type="ECO:0000256" key="5">
    <source>
        <dbReference type="SAM" id="MobiDB-lite"/>
    </source>
</evidence>
<dbReference type="OrthoDB" id="343070at2759"/>
<dbReference type="Pfam" id="PF25785">
    <property type="entry name" value="TPR"/>
    <property type="match status" value="1"/>
</dbReference>
<feature type="compositionally biased region" description="Basic and acidic residues" evidence="5">
    <location>
        <begin position="1558"/>
        <end position="1571"/>
    </location>
</feature>
<dbReference type="PANTHER" id="PTHR18898">
    <property type="entry name" value="NUCLEOPROTEIN TPR-RELATED"/>
    <property type="match status" value="1"/>
</dbReference>
<evidence type="ECO:0000259" key="6">
    <source>
        <dbReference type="Pfam" id="PF25785"/>
    </source>
</evidence>
<gene>
    <name evidence="7" type="ORF">KABA2_09S00396</name>
</gene>
<comment type="caution">
    <text evidence="7">The sequence shown here is derived from an EMBL/GenBank/DDBJ whole genome shotgun (WGS) entry which is preliminary data.</text>
</comment>
<feature type="coiled-coil region" evidence="4">
    <location>
        <begin position="1312"/>
        <end position="1387"/>
    </location>
</feature>
<comment type="subcellular location">
    <subcellularLocation>
        <location evidence="1">Nucleus</location>
    </subcellularLocation>
</comment>
<dbReference type="RefSeq" id="XP_041408093.1">
    <property type="nucleotide sequence ID" value="XM_041552159.1"/>
</dbReference>
<feature type="compositionally biased region" description="Polar residues" evidence="5">
    <location>
        <begin position="821"/>
        <end position="832"/>
    </location>
</feature>
<dbReference type="GeneID" id="64859321"/>